<dbReference type="Pfam" id="PF19775">
    <property type="entry name" value="DUF6261"/>
    <property type="match status" value="1"/>
</dbReference>
<dbReference type="Proteomes" id="UP001207408">
    <property type="component" value="Unassembled WGS sequence"/>
</dbReference>
<organism evidence="2 3">
    <name type="scientific">Plebeiibacterium marinum</name>
    <dbReference type="NCBI Taxonomy" id="2992111"/>
    <lineage>
        <taxon>Bacteria</taxon>
        <taxon>Pseudomonadati</taxon>
        <taxon>Bacteroidota</taxon>
        <taxon>Bacteroidia</taxon>
        <taxon>Marinilabiliales</taxon>
        <taxon>Marinilabiliaceae</taxon>
        <taxon>Plebeiibacterium</taxon>
    </lineage>
</organism>
<feature type="compositionally biased region" description="Acidic residues" evidence="1">
    <location>
        <begin position="241"/>
        <end position="250"/>
    </location>
</feature>
<accession>A0AAE3MFI3</accession>
<dbReference type="InterPro" id="IPR046228">
    <property type="entry name" value="DUF6261"/>
</dbReference>
<name>A0AAE3MFI3_9BACT</name>
<keyword evidence="3" id="KW-1185">Reference proteome</keyword>
<gene>
    <name evidence="2" type="ORF">OM074_14820</name>
</gene>
<protein>
    <submittedName>
        <fullName evidence="2">DUF6261 family protein</fullName>
    </submittedName>
</protein>
<feature type="region of interest" description="Disordered" evidence="1">
    <location>
        <begin position="229"/>
        <end position="250"/>
    </location>
</feature>
<sequence>MNLKPIYHHLLTSGEFYAMVNGIKTAIKSSNLSEDKKNQLIAKIDNHLNEFEIAIKRQQSSPLTIEVNQAEQTRDFRFLGFRNLIDSQCYHWQEEIAASAKVIYNIIKRHGWSMHNEGDAKQTSLTKSLLAEINLEINLPHIETTACGEHINQVSIAQKAFEEISIKRDNLEGKEKPLVMSSRKDLHKDFCSVINALEYEAEFNPNESIKELIDGINQTITNITSTAKARKTRKENGSIELEPEVINNEE</sequence>
<evidence type="ECO:0000256" key="1">
    <source>
        <dbReference type="SAM" id="MobiDB-lite"/>
    </source>
</evidence>
<dbReference type="RefSeq" id="WP_301200803.1">
    <property type="nucleotide sequence ID" value="NZ_JAPDPI010000032.1"/>
</dbReference>
<evidence type="ECO:0000313" key="3">
    <source>
        <dbReference type="Proteomes" id="UP001207408"/>
    </source>
</evidence>
<dbReference type="EMBL" id="JAPDPI010000032">
    <property type="protein sequence ID" value="MCW3806908.1"/>
    <property type="molecule type" value="Genomic_DNA"/>
</dbReference>
<comment type="caution">
    <text evidence="2">The sequence shown here is derived from an EMBL/GenBank/DDBJ whole genome shotgun (WGS) entry which is preliminary data.</text>
</comment>
<dbReference type="AlphaFoldDB" id="A0AAE3MFI3"/>
<evidence type="ECO:0000313" key="2">
    <source>
        <dbReference type="EMBL" id="MCW3806908.1"/>
    </source>
</evidence>
<proteinExistence type="predicted"/>
<reference evidence="2" key="1">
    <citation type="submission" date="2022-10" db="EMBL/GenBank/DDBJ databases">
        <authorList>
            <person name="Yu W.X."/>
        </authorList>
    </citation>
    <scope>NUCLEOTIDE SEQUENCE</scope>
    <source>
        <strain evidence="2">D04</strain>
    </source>
</reference>